<evidence type="ECO:0000313" key="3">
    <source>
        <dbReference type="Proteomes" id="UP000639403"/>
    </source>
</evidence>
<dbReference type="Proteomes" id="UP000639403">
    <property type="component" value="Unassembled WGS sequence"/>
</dbReference>
<name>A0A8H7NYI1_9APHY</name>
<organism evidence="2 3">
    <name type="scientific">Rhodonia placenta</name>
    <dbReference type="NCBI Taxonomy" id="104341"/>
    <lineage>
        <taxon>Eukaryota</taxon>
        <taxon>Fungi</taxon>
        <taxon>Dikarya</taxon>
        <taxon>Basidiomycota</taxon>
        <taxon>Agaricomycotina</taxon>
        <taxon>Agaricomycetes</taxon>
        <taxon>Polyporales</taxon>
        <taxon>Adustoporiaceae</taxon>
        <taxon>Rhodonia</taxon>
    </lineage>
</organism>
<protein>
    <submittedName>
        <fullName evidence="2">Uncharacterized protein</fullName>
    </submittedName>
</protein>
<sequence length="35" mass="3757">MLAGRAGSWQRRRAGADCAQTLRAGATARRRGQVT</sequence>
<comment type="caution">
    <text evidence="2">The sequence shown here is derived from an EMBL/GenBank/DDBJ whole genome shotgun (WGS) entry which is preliminary data.</text>
</comment>
<reference evidence="2" key="2">
    <citation type="journal article" name="Front. Microbiol.">
        <title>Degradative Capacity of Two Strains of Rhodonia placenta: From Phenotype to Genotype.</title>
        <authorList>
            <person name="Kolle M."/>
            <person name="Horta M.A.C."/>
            <person name="Nowrousian M."/>
            <person name="Ohm R.A."/>
            <person name="Benz J.P."/>
            <person name="Pilgard A."/>
        </authorList>
    </citation>
    <scope>NUCLEOTIDE SEQUENCE</scope>
    <source>
        <strain evidence="2">FPRL280</strain>
    </source>
</reference>
<proteinExistence type="predicted"/>
<gene>
    <name evidence="2" type="ORF">IEO21_07336</name>
</gene>
<feature type="region of interest" description="Disordered" evidence="1">
    <location>
        <begin position="1"/>
        <end position="35"/>
    </location>
</feature>
<dbReference type="AlphaFoldDB" id="A0A8H7NYI1"/>
<dbReference type="EMBL" id="JADOXO010000202">
    <property type="protein sequence ID" value="KAF9809609.1"/>
    <property type="molecule type" value="Genomic_DNA"/>
</dbReference>
<reference evidence="2" key="1">
    <citation type="submission" date="2020-11" db="EMBL/GenBank/DDBJ databases">
        <authorList>
            <person name="Koelle M."/>
            <person name="Horta M.A.C."/>
            <person name="Nowrousian M."/>
            <person name="Ohm R.A."/>
            <person name="Benz P."/>
            <person name="Pilgard A."/>
        </authorList>
    </citation>
    <scope>NUCLEOTIDE SEQUENCE</scope>
    <source>
        <strain evidence="2">FPRL280</strain>
    </source>
</reference>
<accession>A0A8H7NYI1</accession>
<evidence type="ECO:0000256" key="1">
    <source>
        <dbReference type="SAM" id="MobiDB-lite"/>
    </source>
</evidence>
<evidence type="ECO:0000313" key="2">
    <source>
        <dbReference type="EMBL" id="KAF9809609.1"/>
    </source>
</evidence>